<organism evidence="1 2">
    <name type="scientific">Streptomyces oceani</name>
    <dbReference type="NCBI Taxonomy" id="1075402"/>
    <lineage>
        <taxon>Bacteria</taxon>
        <taxon>Bacillati</taxon>
        <taxon>Actinomycetota</taxon>
        <taxon>Actinomycetes</taxon>
        <taxon>Kitasatosporales</taxon>
        <taxon>Streptomycetaceae</taxon>
        <taxon>Streptomyces</taxon>
    </lineage>
</organism>
<dbReference type="PATRIC" id="fig|1075402.3.peg.5259"/>
<keyword evidence="2" id="KW-1185">Reference proteome</keyword>
<sequence length="226" mass="24618">MNRKRATDEDTTRALLECAGRTYAAQAGITLRNTPGPLFQLLVLTHLLSARIKADIAVAAAHALFDAGMRTPQRMASATWQQRVDALGVGGYRRYDERTSSQLGDGAELLAERYHGDLRRLRNAGTGTSQVRDLLREFPGIGPTGADIFLREAQGVWPEFAPYIDRKAKDGASRLGLPRSASDLAELVDEADLPRLAAGLVRVALDEEVGEEVRRAARREPASARG</sequence>
<accession>A0A1E7KIW6</accession>
<dbReference type="Gene3D" id="1.10.340.30">
    <property type="entry name" value="Hypothetical protein, domain 2"/>
    <property type="match status" value="1"/>
</dbReference>
<keyword evidence="1" id="KW-0255">Endonuclease</keyword>
<dbReference type="STRING" id="1075402.AN216_09340"/>
<dbReference type="EMBL" id="LJGU01000115">
    <property type="protein sequence ID" value="OEV03853.1"/>
    <property type="molecule type" value="Genomic_DNA"/>
</dbReference>
<dbReference type="AlphaFoldDB" id="A0A1E7KIW6"/>
<evidence type="ECO:0000313" key="2">
    <source>
        <dbReference type="Proteomes" id="UP000176101"/>
    </source>
</evidence>
<proteinExistence type="predicted"/>
<comment type="caution">
    <text evidence="1">The sequence shown here is derived from an EMBL/GenBank/DDBJ whole genome shotgun (WGS) entry which is preliminary data.</text>
</comment>
<dbReference type="OrthoDB" id="3078554at2"/>
<gene>
    <name evidence="1" type="ORF">AN216_09340</name>
</gene>
<name>A0A1E7KIW6_9ACTN</name>
<dbReference type="GO" id="GO:0004519">
    <property type="term" value="F:endonuclease activity"/>
    <property type="evidence" value="ECO:0007669"/>
    <property type="project" value="UniProtKB-KW"/>
</dbReference>
<dbReference type="InterPro" id="IPR011257">
    <property type="entry name" value="DNA_glycosylase"/>
</dbReference>
<dbReference type="SUPFAM" id="SSF48150">
    <property type="entry name" value="DNA-glycosylase"/>
    <property type="match status" value="1"/>
</dbReference>
<dbReference type="RefSeq" id="WP_070196172.1">
    <property type="nucleotide sequence ID" value="NZ_LJGU01000115.1"/>
</dbReference>
<dbReference type="GO" id="GO:0006281">
    <property type="term" value="P:DNA repair"/>
    <property type="evidence" value="ECO:0007669"/>
    <property type="project" value="InterPro"/>
</dbReference>
<evidence type="ECO:0000313" key="1">
    <source>
        <dbReference type="EMBL" id="OEV03853.1"/>
    </source>
</evidence>
<dbReference type="Proteomes" id="UP000176101">
    <property type="component" value="Unassembled WGS sequence"/>
</dbReference>
<reference evidence="1 2" key="1">
    <citation type="journal article" date="2016" name="Front. Microbiol.">
        <title>Comparative Genomics Analysis of Streptomyces Species Reveals Their Adaptation to the Marine Environment and Their Diversity at the Genomic Level.</title>
        <authorList>
            <person name="Tian X."/>
            <person name="Zhang Z."/>
            <person name="Yang T."/>
            <person name="Chen M."/>
            <person name="Li J."/>
            <person name="Chen F."/>
            <person name="Yang J."/>
            <person name="Li W."/>
            <person name="Zhang B."/>
            <person name="Zhang Z."/>
            <person name="Wu J."/>
            <person name="Zhang C."/>
            <person name="Long L."/>
            <person name="Xiao J."/>
        </authorList>
    </citation>
    <scope>NUCLEOTIDE SEQUENCE [LARGE SCALE GENOMIC DNA]</scope>
    <source>
        <strain evidence="1 2">SCSIO 02100</strain>
    </source>
</reference>
<protein>
    <submittedName>
        <fullName evidence="1">Endonuclease</fullName>
    </submittedName>
</protein>
<keyword evidence="1" id="KW-0378">Hydrolase</keyword>
<keyword evidence="1" id="KW-0540">Nuclease</keyword>